<dbReference type="OrthoDB" id="8912382at2"/>
<dbReference type="RefSeq" id="WP_105728267.1">
    <property type="nucleotide sequence ID" value="NZ_PVLR01000006.1"/>
</dbReference>
<sequence>MTTPLIASAQAELLAGIVNGLCTRTLVQFAAESRLDGESLADAVERYEVDYAWQVLGSERTCEAVVVRLQSELGLPAAEAFQPAVAEALQLAAAQQPSDLLMSFDNDLPELIAGLLRAHGEPSR</sequence>
<dbReference type="AlphaFoldDB" id="A0A2S9KIJ9"/>
<name>A0A2S9KIJ9_9BURK</name>
<evidence type="ECO:0000313" key="2">
    <source>
        <dbReference type="Proteomes" id="UP000238326"/>
    </source>
</evidence>
<gene>
    <name evidence="1" type="ORF">C6P61_02095</name>
</gene>
<organism evidence="1 2">
    <name type="scientific">Malikia spinosa</name>
    <dbReference type="NCBI Taxonomy" id="86180"/>
    <lineage>
        <taxon>Bacteria</taxon>
        <taxon>Pseudomonadati</taxon>
        <taxon>Pseudomonadota</taxon>
        <taxon>Betaproteobacteria</taxon>
        <taxon>Burkholderiales</taxon>
        <taxon>Comamonadaceae</taxon>
        <taxon>Malikia</taxon>
    </lineage>
</organism>
<accession>A0A2S9KIJ9</accession>
<reference evidence="1 2" key="1">
    <citation type="submission" date="2018-03" db="EMBL/GenBank/DDBJ databases">
        <title>Comparative genomics illustrates the genes involved in a hyperalkaliphilic mechanisms of Serpentinomonas isolated from highly-alkaline calcium-rich serpentinized springs.</title>
        <authorList>
            <person name="Suzuki S."/>
            <person name="Ishii S."/>
            <person name="Walworth N."/>
            <person name="Bird L."/>
            <person name="Kuenen J.G."/>
            <person name="Nealson K.H."/>
        </authorList>
    </citation>
    <scope>NUCLEOTIDE SEQUENCE [LARGE SCALE GENOMIC DNA]</scope>
    <source>
        <strain evidence="1 2">83</strain>
    </source>
</reference>
<dbReference type="Proteomes" id="UP000238326">
    <property type="component" value="Unassembled WGS sequence"/>
</dbReference>
<evidence type="ECO:0000313" key="1">
    <source>
        <dbReference type="EMBL" id="PRD70262.1"/>
    </source>
</evidence>
<dbReference type="EMBL" id="PVLR01000006">
    <property type="protein sequence ID" value="PRD70262.1"/>
    <property type="molecule type" value="Genomic_DNA"/>
</dbReference>
<comment type="caution">
    <text evidence="1">The sequence shown here is derived from an EMBL/GenBank/DDBJ whole genome shotgun (WGS) entry which is preliminary data.</text>
</comment>
<protein>
    <submittedName>
        <fullName evidence="1">Uncharacterized protein</fullName>
    </submittedName>
</protein>
<proteinExistence type="predicted"/>
<keyword evidence="2" id="KW-1185">Reference proteome</keyword>